<name>A0AAD4SX13_9MAGN</name>
<proteinExistence type="predicted"/>
<dbReference type="Proteomes" id="UP001202328">
    <property type="component" value="Unassembled WGS sequence"/>
</dbReference>
<gene>
    <name evidence="1" type="ORF">MKW98_023438</name>
</gene>
<organism evidence="1 2">
    <name type="scientific">Papaver atlanticum</name>
    <dbReference type="NCBI Taxonomy" id="357466"/>
    <lineage>
        <taxon>Eukaryota</taxon>
        <taxon>Viridiplantae</taxon>
        <taxon>Streptophyta</taxon>
        <taxon>Embryophyta</taxon>
        <taxon>Tracheophyta</taxon>
        <taxon>Spermatophyta</taxon>
        <taxon>Magnoliopsida</taxon>
        <taxon>Ranunculales</taxon>
        <taxon>Papaveraceae</taxon>
        <taxon>Papaveroideae</taxon>
        <taxon>Papaver</taxon>
    </lineage>
</organism>
<sequence>MNEESAKDEKNALEKIAKIIGILRCRMIALTGIFDACKEVGARTTETRWAIDILNKGI</sequence>
<comment type="caution">
    <text evidence="1">The sequence shown here is derived from an EMBL/GenBank/DDBJ whole genome shotgun (WGS) entry which is preliminary data.</text>
</comment>
<dbReference type="AlphaFoldDB" id="A0AAD4SX13"/>
<accession>A0AAD4SX13</accession>
<protein>
    <submittedName>
        <fullName evidence="1">Uncharacterized protein</fullName>
    </submittedName>
</protein>
<reference evidence="1" key="1">
    <citation type="submission" date="2022-04" db="EMBL/GenBank/DDBJ databases">
        <title>A functionally conserved STORR gene fusion in Papaver species that diverged 16.8 million years ago.</title>
        <authorList>
            <person name="Catania T."/>
        </authorList>
    </citation>
    <scope>NUCLEOTIDE SEQUENCE</scope>
    <source>
        <strain evidence="1">S-188037</strain>
    </source>
</reference>
<keyword evidence="2" id="KW-1185">Reference proteome</keyword>
<evidence type="ECO:0000313" key="2">
    <source>
        <dbReference type="Proteomes" id="UP001202328"/>
    </source>
</evidence>
<evidence type="ECO:0000313" key="1">
    <source>
        <dbReference type="EMBL" id="KAI3927837.1"/>
    </source>
</evidence>
<dbReference type="EMBL" id="JAJJMB010007708">
    <property type="protein sequence ID" value="KAI3927837.1"/>
    <property type="molecule type" value="Genomic_DNA"/>
</dbReference>